<name>A0A517MCM4_9BACT</name>
<accession>A0A517MCM4</accession>
<dbReference type="Proteomes" id="UP000320672">
    <property type="component" value="Chromosome"/>
</dbReference>
<protein>
    <submittedName>
        <fullName evidence="2">Uncharacterized protein</fullName>
    </submittedName>
</protein>
<evidence type="ECO:0000313" key="3">
    <source>
        <dbReference type="Proteomes" id="UP000320672"/>
    </source>
</evidence>
<keyword evidence="1" id="KW-0812">Transmembrane</keyword>
<keyword evidence="1" id="KW-1133">Transmembrane helix</keyword>
<feature type="transmembrane region" description="Helical" evidence="1">
    <location>
        <begin position="12"/>
        <end position="37"/>
    </location>
</feature>
<dbReference type="RefSeq" id="WP_145350857.1">
    <property type="nucleotide sequence ID" value="NZ_CP036262.1"/>
</dbReference>
<dbReference type="EMBL" id="CP036262">
    <property type="protein sequence ID" value="QDS92631.1"/>
    <property type="molecule type" value="Genomic_DNA"/>
</dbReference>
<evidence type="ECO:0000256" key="1">
    <source>
        <dbReference type="SAM" id="Phobius"/>
    </source>
</evidence>
<reference evidence="2 3" key="1">
    <citation type="submission" date="2019-02" db="EMBL/GenBank/DDBJ databases">
        <title>Deep-cultivation of Planctomycetes and their phenomic and genomic characterization uncovers novel biology.</title>
        <authorList>
            <person name="Wiegand S."/>
            <person name="Jogler M."/>
            <person name="Boedeker C."/>
            <person name="Pinto D."/>
            <person name="Vollmers J."/>
            <person name="Rivas-Marin E."/>
            <person name="Kohn T."/>
            <person name="Peeters S.H."/>
            <person name="Heuer A."/>
            <person name="Rast P."/>
            <person name="Oberbeckmann S."/>
            <person name="Bunk B."/>
            <person name="Jeske O."/>
            <person name="Meyerdierks A."/>
            <person name="Storesund J.E."/>
            <person name="Kallscheuer N."/>
            <person name="Luecker S."/>
            <person name="Lage O.M."/>
            <person name="Pohl T."/>
            <person name="Merkel B.J."/>
            <person name="Hornburger P."/>
            <person name="Mueller R.-W."/>
            <person name="Bruemmer F."/>
            <person name="Labrenz M."/>
            <person name="Spormann A.M."/>
            <person name="Op den Camp H."/>
            <person name="Overmann J."/>
            <person name="Amann R."/>
            <person name="Jetten M.S.M."/>
            <person name="Mascher T."/>
            <person name="Medema M.H."/>
            <person name="Devos D.P."/>
            <person name="Kaster A.-K."/>
            <person name="Ovreas L."/>
            <person name="Rohde M."/>
            <person name="Galperin M.Y."/>
            <person name="Jogler C."/>
        </authorList>
    </citation>
    <scope>NUCLEOTIDE SEQUENCE [LARGE SCALE GENOMIC DNA]</scope>
    <source>
        <strain evidence="2 3">FF011L</strain>
    </source>
</reference>
<dbReference type="AlphaFoldDB" id="A0A517MCM4"/>
<evidence type="ECO:0000313" key="2">
    <source>
        <dbReference type="EMBL" id="QDS92631.1"/>
    </source>
</evidence>
<proteinExistence type="predicted"/>
<dbReference type="OrthoDB" id="283675at2"/>
<sequence>MSNYNDLNNRQIITISVISAALTFIAILASQVIYYALEQREHRLKSAQSHYAEGNELLAEQMGTIEEYGVNSLTGQIQIPIDEAIEKRAALSAKNSNEKRESNSNET</sequence>
<gene>
    <name evidence="2" type="ORF">FF011L_13780</name>
</gene>
<keyword evidence="3" id="KW-1185">Reference proteome</keyword>
<dbReference type="KEGG" id="rml:FF011L_13780"/>
<organism evidence="2 3">
    <name type="scientific">Roseimaritima multifibrata</name>
    <dbReference type="NCBI Taxonomy" id="1930274"/>
    <lineage>
        <taxon>Bacteria</taxon>
        <taxon>Pseudomonadati</taxon>
        <taxon>Planctomycetota</taxon>
        <taxon>Planctomycetia</taxon>
        <taxon>Pirellulales</taxon>
        <taxon>Pirellulaceae</taxon>
        <taxon>Roseimaritima</taxon>
    </lineage>
</organism>
<keyword evidence="1" id="KW-0472">Membrane</keyword>